<feature type="domain" description="DUF2415" evidence="2">
    <location>
        <begin position="287"/>
        <end position="325"/>
    </location>
</feature>
<dbReference type="InterPro" id="IPR015943">
    <property type="entry name" value="WD40/YVTN_repeat-like_dom_sf"/>
</dbReference>
<gene>
    <name evidence="3" type="ORF">NADFUDRAFT_50948</name>
</gene>
<dbReference type="SUPFAM" id="SSF50978">
    <property type="entry name" value="WD40 repeat-like"/>
    <property type="match status" value="1"/>
</dbReference>
<dbReference type="PANTHER" id="PTHR43991">
    <property type="entry name" value="WD REPEAT PROTEIN (AFU_ORTHOLOGUE AFUA_8G05640)-RELATED"/>
    <property type="match status" value="1"/>
</dbReference>
<evidence type="ECO:0000313" key="3">
    <source>
        <dbReference type="EMBL" id="ODQ65665.1"/>
    </source>
</evidence>
<sequence>MTRDVPSRSLIATRGSLFPSDITIKHWQLRDLIVPYDAAAYDQVLYPSHATVQRLDIATGAKDPLLKLDFEPRCLASLGPIVAAGGVNDDSLAAESGSSSSSAHRGVLAIANTRTGDTLTGPQYVGEYINNSITLYNDCRQAMICNNDHGIHLLDIGPASYQRVDRIAFPTSLNHATILTSSNTSAAPASSQPMVPSTQGETIVAVGDSPDIFICNPGRDGWQISHTVKTSSDCGFSTAVHPSGLMFAVASQNGVARLYDIRKLHNYAQGSQPLVEIQTTRPNTMVGAFRCLKFSPGAVDLMFVSEHNERVHILDIRDFDNHQILRWNGPDATTAMSSTSDMTNSAPPSSSSFSSSSPLTSPSLTLASSTSSSNSHETFHMEGVISGYDDYRTSMFNDRAHLSHWSGTSSHTMHLPHSQLHQPLFSTAYRSGSSYYMYGANNGTDINGICWSDLNGGSLIVGCDKGIGVWDINANARKICEKYDMR</sequence>
<organism evidence="3 4">
    <name type="scientific">Nadsonia fulvescens var. elongata DSM 6958</name>
    <dbReference type="NCBI Taxonomy" id="857566"/>
    <lineage>
        <taxon>Eukaryota</taxon>
        <taxon>Fungi</taxon>
        <taxon>Dikarya</taxon>
        <taxon>Ascomycota</taxon>
        <taxon>Saccharomycotina</taxon>
        <taxon>Dipodascomycetes</taxon>
        <taxon>Dipodascales</taxon>
        <taxon>Dipodascales incertae sedis</taxon>
        <taxon>Nadsonia</taxon>
    </lineage>
</organism>
<feature type="region of interest" description="Disordered" evidence="1">
    <location>
        <begin position="334"/>
        <end position="359"/>
    </location>
</feature>
<accession>A0A1E3PJT0</accession>
<dbReference type="AlphaFoldDB" id="A0A1E3PJT0"/>
<evidence type="ECO:0000313" key="4">
    <source>
        <dbReference type="Proteomes" id="UP000095009"/>
    </source>
</evidence>
<dbReference type="InterPro" id="IPR036322">
    <property type="entry name" value="WD40_repeat_dom_sf"/>
</dbReference>
<dbReference type="SMART" id="SM00320">
    <property type="entry name" value="WD40"/>
    <property type="match status" value="2"/>
</dbReference>
<dbReference type="Gene3D" id="2.130.10.10">
    <property type="entry name" value="YVTN repeat-like/Quinoprotein amine dehydrogenase"/>
    <property type="match status" value="1"/>
</dbReference>
<dbReference type="PANTHER" id="PTHR43991:SF9">
    <property type="entry name" value="DUF2415 DOMAIN-CONTAINING PROTEIN"/>
    <property type="match status" value="1"/>
</dbReference>
<dbReference type="InterPro" id="IPR001680">
    <property type="entry name" value="WD40_rpt"/>
</dbReference>
<proteinExistence type="predicted"/>
<evidence type="ECO:0000256" key="1">
    <source>
        <dbReference type="SAM" id="MobiDB-lite"/>
    </source>
</evidence>
<keyword evidence="4" id="KW-1185">Reference proteome</keyword>
<protein>
    <recommendedName>
        <fullName evidence="2">DUF2415 domain-containing protein</fullName>
    </recommendedName>
</protein>
<reference evidence="3 4" key="1">
    <citation type="journal article" date="2016" name="Proc. Natl. Acad. Sci. U.S.A.">
        <title>Comparative genomics of biotechnologically important yeasts.</title>
        <authorList>
            <person name="Riley R."/>
            <person name="Haridas S."/>
            <person name="Wolfe K.H."/>
            <person name="Lopes M.R."/>
            <person name="Hittinger C.T."/>
            <person name="Goeker M."/>
            <person name="Salamov A.A."/>
            <person name="Wisecaver J.H."/>
            <person name="Long T.M."/>
            <person name="Calvey C.H."/>
            <person name="Aerts A.L."/>
            <person name="Barry K.W."/>
            <person name="Choi C."/>
            <person name="Clum A."/>
            <person name="Coughlan A.Y."/>
            <person name="Deshpande S."/>
            <person name="Douglass A.P."/>
            <person name="Hanson S.J."/>
            <person name="Klenk H.-P."/>
            <person name="LaButti K.M."/>
            <person name="Lapidus A."/>
            <person name="Lindquist E.A."/>
            <person name="Lipzen A.M."/>
            <person name="Meier-Kolthoff J.P."/>
            <person name="Ohm R.A."/>
            <person name="Otillar R.P."/>
            <person name="Pangilinan J.L."/>
            <person name="Peng Y."/>
            <person name="Rokas A."/>
            <person name="Rosa C.A."/>
            <person name="Scheuner C."/>
            <person name="Sibirny A.A."/>
            <person name="Slot J.C."/>
            <person name="Stielow J.B."/>
            <person name="Sun H."/>
            <person name="Kurtzman C.P."/>
            <person name="Blackwell M."/>
            <person name="Grigoriev I.V."/>
            <person name="Jeffries T.W."/>
        </authorList>
    </citation>
    <scope>NUCLEOTIDE SEQUENCE [LARGE SCALE GENOMIC DNA]</scope>
    <source>
        <strain evidence="3 4">DSM 6958</strain>
    </source>
</reference>
<name>A0A1E3PJT0_9ASCO</name>
<evidence type="ECO:0000259" key="2">
    <source>
        <dbReference type="Pfam" id="PF10313"/>
    </source>
</evidence>
<dbReference type="InterPro" id="IPR019417">
    <property type="entry name" value="DUF2415"/>
</dbReference>
<dbReference type="OrthoDB" id="418169at2759"/>
<dbReference type="Proteomes" id="UP000095009">
    <property type="component" value="Unassembled WGS sequence"/>
</dbReference>
<dbReference type="Pfam" id="PF10313">
    <property type="entry name" value="DUF2415"/>
    <property type="match status" value="1"/>
</dbReference>
<dbReference type="EMBL" id="KV454409">
    <property type="protein sequence ID" value="ODQ65665.1"/>
    <property type="molecule type" value="Genomic_DNA"/>
</dbReference>